<proteinExistence type="predicted"/>
<dbReference type="HOGENOM" id="CLU_585946_0_0_1"/>
<sequence>MGKFASPAQQRATQVLFTVGSRLKLNLLIQAVQQWKQVVAAARFHAMSAASLRIQCWWRQLLAVRELLTRRQIRSELLKRQQALLRILASKQHKSASIITDTIRRFAHQNQRRRHKIRMKAARVIQEFWRERQALWVALRIQLRKKHRLDAAVCIQKHVRGHQARVKKRIFEKIRRVELKKQRLERQTRERKREMKIHGAVIMIQRAFRKWHRRRILSLRRRRAQFEKDKLKTLKVQSHFRGRKARKFYIRHLLEVFHAVPVLQRAWRCYRARQIRSALERERDKQRQQWITEIKERRKKHAAHHLVPQEMKKKWNQVVAIKDKVVTQSSSGGHNSSPSPREVQAATKLQARWRGIRLRRRLCYEEARECELQCRALNKTRKHAAICIQKRIRGARRIQCAWRGFRTRRELVRLHKAHQAIHKMQIRWKQRRNKETQRLRVRAANAGFGKWFAVSNSWQSKKQWGRC</sequence>
<dbReference type="EnsemblProtists" id="PYU1_T014030">
    <property type="protein sequence ID" value="PYU1_T014030"/>
    <property type="gene ID" value="PYU1_G014001"/>
</dbReference>
<reference evidence="3" key="1">
    <citation type="journal article" date="2010" name="Genome Biol.">
        <title>Genome sequence of the necrotrophic plant pathogen Pythium ultimum reveals original pathogenicity mechanisms and effector repertoire.</title>
        <authorList>
            <person name="Levesque C.A."/>
            <person name="Brouwer H."/>
            <person name="Cano L."/>
            <person name="Hamilton J.P."/>
            <person name="Holt C."/>
            <person name="Huitema E."/>
            <person name="Raffaele S."/>
            <person name="Robideau G.P."/>
            <person name="Thines M."/>
            <person name="Win J."/>
            <person name="Zerillo M.M."/>
            <person name="Beakes G.W."/>
            <person name="Boore J.L."/>
            <person name="Busam D."/>
            <person name="Dumas B."/>
            <person name="Ferriera S."/>
            <person name="Fuerstenberg S.I."/>
            <person name="Gachon C.M."/>
            <person name="Gaulin E."/>
            <person name="Govers F."/>
            <person name="Grenville-Briggs L."/>
            <person name="Horner N."/>
            <person name="Hostetler J."/>
            <person name="Jiang R.H."/>
            <person name="Johnson J."/>
            <person name="Krajaejun T."/>
            <person name="Lin H."/>
            <person name="Meijer H.J."/>
            <person name="Moore B."/>
            <person name="Morris P."/>
            <person name="Phuntmart V."/>
            <person name="Puiu D."/>
            <person name="Shetty J."/>
            <person name="Stajich J.E."/>
            <person name="Tripathy S."/>
            <person name="Wawra S."/>
            <person name="van West P."/>
            <person name="Whitty B.R."/>
            <person name="Coutinho P.M."/>
            <person name="Henrissat B."/>
            <person name="Martin F."/>
            <person name="Thomas P.D."/>
            <person name="Tyler B.M."/>
            <person name="De Vries R.P."/>
            <person name="Kamoun S."/>
            <person name="Yandell M."/>
            <person name="Tisserat N."/>
            <person name="Buell C.R."/>
        </authorList>
    </citation>
    <scope>NUCLEOTIDE SEQUENCE</scope>
    <source>
        <strain evidence="3">DAOM:BR144</strain>
    </source>
</reference>
<dbReference type="InParanoid" id="K3X9Y1"/>
<name>K3X9Y1_GLOUD</name>
<keyword evidence="3" id="KW-1185">Reference proteome</keyword>
<keyword evidence="1" id="KW-0175">Coiled coil</keyword>
<dbReference type="PANTHER" id="PTHR22706">
    <property type="entry name" value="ASSEMBLY FACTOR FOR SPINDLE MICROTUBULES"/>
    <property type="match status" value="1"/>
</dbReference>
<dbReference type="PANTHER" id="PTHR22706:SF2">
    <property type="entry name" value="SFI1 SPINDLE BODY DOMAIN-CONTAINING PROTEIN"/>
    <property type="match status" value="1"/>
</dbReference>
<evidence type="ECO:0000256" key="1">
    <source>
        <dbReference type="SAM" id="Coils"/>
    </source>
</evidence>
<organism evidence="2 3">
    <name type="scientific">Globisporangium ultimum (strain ATCC 200006 / CBS 805.95 / DAOM BR144)</name>
    <name type="common">Pythium ultimum</name>
    <dbReference type="NCBI Taxonomy" id="431595"/>
    <lineage>
        <taxon>Eukaryota</taxon>
        <taxon>Sar</taxon>
        <taxon>Stramenopiles</taxon>
        <taxon>Oomycota</taxon>
        <taxon>Peronosporomycetes</taxon>
        <taxon>Pythiales</taxon>
        <taxon>Pythiaceae</taxon>
        <taxon>Globisporangium</taxon>
    </lineage>
</organism>
<dbReference type="GO" id="GO:0051295">
    <property type="term" value="P:establishment of meiotic spindle localization"/>
    <property type="evidence" value="ECO:0007669"/>
    <property type="project" value="TreeGrafter"/>
</dbReference>
<dbReference type="eggNOG" id="ENOG502RKVS">
    <property type="taxonomic scope" value="Eukaryota"/>
</dbReference>
<dbReference type="Proteomes" id="UP000019132">
    <property type="component" value="Unassembled WGS sequence"/>
</dbReference>
<dbReference type="InterPro" id="IPR051185">
    <property type="entry name" value="ASPM"/>
</dbReference>
<dbReference type="PROSITE" id="PS50096">
    <property type="entry name" value="IQ"/>
    <property type="match status" value="4"/>
</dbReference>
<protein>
    <submittedName>
        <fullName evidence="2">Uncharacterized protein</fullName>
    </submittedName>
</protein>
<evidence type="ECO:0000313" key="3">
    <source>
        <dbReference type="Proteomes" id="UP000019132"/>
    </source>
</evidence>
<dbReference type="GO" id="GO:0005516">
    <property type="term" value="F:calmodulin binding"/>
    <property type="evidence" value="ECO:0007669"/>
    <property type="project" value="TreeGrafter"/>
</dbReference>
<dbReference type="GO" id="GO:0007051">
    <property type="term" value="P:spindle organization"/>
    <property type="evidence" value="ECO:0007669"/>
    <property type="project" value="TreeGrafter"/>
</dbReference>
<accession>K3X9Y1</accession>
<dbReference type="AlphaFoldDB" id="K3X9Y1"/>
<dbReference type="SMART" id="SM00015">
    <property type="entry name" value="IQ"/>
    <property type="match status" value="7"/>
</dbReference>
<dbReference type="GO" id="GO:0000278">
    <property type="term" value="P:mitotic cell cycle"/>
    <property type="evidence" value="ECO:0007669"/>
    <property type="project" value="TreeGrafter"/>
</dbReference>
<dbReference type="InterPro" id="IPR000048">
    <property type="entry name" value="IQ_motif_EF-hand-BS"/>
</dbReference>
<dbReference type="VEuPathDB" id="FungiDB:PYU1_G014001"/>
<dbReference type="Gene3D" id="1.20.5.190">
    <property type="match status" value="3"/>
</dbReference>
<feature type="coiled-coil region" evidence="1">
    <location>
        <begin position="167"/>
        <end position="194"/>
    </location>
</feature>
<dbReference type="STRING" id="431595.K3X9Y1"/>
<evidence type="ECO:0000313" key="2">
    <source>
        <dbReference type="EnsemblProtists" id="PYU1_T014030"/>
    </source>
</evidence>
<dbReference type="GO" id="GO:0000922">
    <property type="term" value="C:spindle pole"/>
    <property type="evidence" value="ECO:0007669"/>
    <property type="project" value="TreeGrafter"/>
</dbReference>
<reference evidence="2" key="3">
    <citation type="submission" date="2015-02" db="UniProtKB">
        <authorList>
            <consortium name="EnsemblProtists"/>
        </authorList>
    </citation>
    <scope>IDENTIFICATION</scope>
    <source>
        <strain evidence="2">DAOM BR144</strain>
    </source>
</reference>
<reference evidence="3" key="2">
    <citation type="submission" date="2010-04" db="EMBL/GenBank/DDBJ databases">
        <authorList>
            <person name="Buell R."/>
            <person name="Hamilton J."/>
            <person name="Hostetler J."/>
        </authorList>
    </citation>
    <scope>NUCLEOTIDE SEQUENCE [LARGE SCALE GENOMIC DNA]</scope>
    <source>
        <strain evidence="3">DAOM:BR144</strain>
    </source>
</reference>
<dbReference type="EMBL" id="GL376616">
    <property type="status" value="NOT_ANNOTATED_CDS"/>
    <property type="molecule type" value="Genomic_DNA"/>
</dbReference>
<dbReference type="Pfam" id="PF00612">
    <property type="entry name" value="IQ"/>
    <property type="match status" value="5"/>
</dbReference>